<dbReference type="PANTHER" id="PTHR15414">
    <property type="entry name" value="OS-9-RELATED"/>
    <property type="match status" value="1"/>
</dbReference>
<evidence type="ECO:0000259" key="10">
    <source>
        <dbReference type="PROSITE" id="PS51914"/>
    </source>
</evidence>
<dbReference type="Proteomes" id="UP000249363">
    <property type="component" value="Unassembled WGS sequence"/>
</dbReference>
<dbReference type="PANTHER" id="PTHR15414:SF0">
    <property type="entry name" value="ENDOPLASMIC RETICULUM LECTIN 1"/>
    <property type="match status" value="1"/>
</dbReference>
<name>A0A364LA85_TALAM</name>
<dbReference type="GO" id="GO:0005789">
    <property type="term" value="C:endoplasmic reticulum membrane"/>
    <property type="evidence" value="ECO:0007669"/>
    <property type="project" value="UniProtKB-SubCell"/>
</dbReference>
<gene>
    <name evidence="11" type="ORF">BHQ10_008695</name>
</gene>
<dbReference type="InterPro" id="IPR009011">
    <property type="entry name" value="Man6P_isomerase_rcpt-bd_dom_sf"/>
</dbReference>
<dbReference type="GO" id="GO:0030246">
    <property type="term" value="F:carbohydrate binding"/>
    <property type="evidence" value="ECO:0007669"/>
    <property type="project" value="UniProtKB-UniRule"/>
</dbReference>
<keyword evidence="7 9" id="KW-0472">Membrane</keyword>
<evidence type="ECO:0000256" key="8">
    <source>
        <dbReference type="SAM" id="MobiDB-lite"/>
    </source>
</evidence>
<organism evidence="11 12">
    <name type="scientific">Talaromyces amestolkiae</name>
    <dbReference type="NCBI Taxonomy" id="1196081"/>
    <lineage>
        <taxon>Eukaryota</taxon>
        <taxon>Fungi</taxon>
        <taxon>Dikarya</taxon>
        <taxon>Ascomycota</taxon>
        <taxon>Pezizomycotina</taxon>
        <taxon>Eurotiomycetes</taxon>
        <taxon>Eurotiomycetidae</taxon>
        <taxon>Eurotiales</taxon>
        <taxon>Trichocomaceae</taxon>
        <taxon>Talaromyces</taxon>
        <taxon>Talaromyces sect. Talaromyces</taxon>
    </lineage>
</organism>
<feature type="domain" description="MRH" evidence="10">
    <location>
        <begin position="327"/>
        <end position="467"/>
    </location>
</feature>
<dbReference type="STRING" id="1196081.A0A364LA85"/>
<evidence type="ECO:0000256" key="7">
    <source>
        <dbReference type="RuleBase" id="RU369099"/>
    </source>
</evidence>
<keyword evidence="4 7" id="KW-0430">Lectin</keyword>
<dbReference type="GO" id="GO:0005788">
    <property type="term" value="C:endoplasmic reticulum lumen"/>
    <property type="evidence" value="ECO:0007669"/>
    <property type="project" value="UniProtKB-UniRule"/>
</dbReference>
<dbReference type="GeneID" id="63797909"/>
<keyword evidence="5 7" id="KW-0256">Endoplasmic reticulum</keyword>
<dbReference type="OrthoDB" id="448954at2759"/>
<comment type="function">
    <text evidence="7">Lectin involved in the quality control of the secretory pathway. As a member of the endoplasmic reticulum-associated degradation lumenal (ERAD-L) surveillance system, targets misfolded endoplasmic reticulum lumenal glycoproteins for degradation.</text>
</comment>
<feature type="region of interest" description="Disordered" evidence="8">
    <location>
        <begin position="209"/>
        <end position="246"/>
    </location>
</feature>
<dbReference type="EMBL" id="MIKG01000020">
    <property type="protein sequence ID" value="RAO72683.1"/>
    <property type="molecule type" value="Genomic_DNA"/>
</dbReference>
<sequence>MYEIRPHQILASAYAMIVLTGIAIISRFFLRGLRRDPFRPEDGFMLFAFVTFCVLATITIVVVPVAYQIIAVSYHLRPIYNGFSFVVGEIVVIITFEEVAVSAAGVDEALVTYLGNWVSTLTSCVPIQDYFKPGGCNSDRDVKAQIANLYYVVVTEILTDILMSIASGALAAKRPFSIHDDVLAYPQYKVSFPEEYVLETEANIILQLQKDSSSTDAPSSNIASDKRDLQRHASQRPIGGWKTTGKKEKAELDWDPELSLKYFSYEEMKLDGLRYLCNIPRVNNGPENETTTDKTDGGDGPRNQTQDEHEIARATDRGLELLKEMEDTCMYYVSGWWSYSFCYKKQVKQFHAKSGPGVPNYPPIEDQTSHSFVLGKFQHDDEESEADAGSSSKSAKASTAELQTKGESRYLVQRLSGGTVCDLTGAERKIEVQFHCHPQSTDRIGWIKELTTCSYLMVIYTPRLCHDVAFQLPQFEDTHSIQCREILAPDEIADFDAMKAHHDQQKLINADTEEAQFVGGIEVGAKKEVGSEGKEIEKGRMARIGEETVQIIAKREDGELMQLSNKDLMKLNVNPEKVEGFAKQLDEKTKGGDWRLEIVESNGETSYRAIISAGDEDDDDHADGEKKEDKEATKEQAPLAKEKEDETAPPDEERGSEETYKDEL</sequence>
<keyword evidence="9" id="KW-1133">Transmembrane helix</keyword>
<evidence type="ECO:0000256" key="4">
    <source>
        <dbReference type="ARBA" id="ARBA00022734"/>
    </source>
</evidence>
<protein>
    <recommendedName>
        <fullName evidence="7">Endoplasmic reticulum lectin</fullName>
    </recommendedName>
    <alternativeName>
        <fullName evidence="7">Protein OS-9</fullName>
    </alternativeName>
    <alternativeName>
        <fullName evidence="7">Protein OS-9 homolog</fullName>
    </alternativeName>
</protein>
<comment type="caution">
    <text evidence="11">The sequence shown here is derived from an EMBL/GenBank/DDBJ whole genome shotgun (WGS) entry which is preliminary data.</text>
</comment>
<keyword evidence="12" id="KW-1185">Reference proteome</keyword>
<evidence type="ECO:0000256" key="3">
    <source>
        <dbReference type="ARBA" id="ARBA00022729"/>
    </source>
</evidence>
<dbReference type="GO" id="GO:0030968">
    <property type="term" value="P:endoplasmic reticulum unfolded protein response"/>
    <property type="evidence" value="ECO:0007669"/>
    <property type="project" value="UniProtKB-UniRule"/>
</dbReference>
<feature type="transmembrane region" description="Helical" evidence="9">
    <location>
        <begin position="12"/>
        <end position="30"/>
    </location>
</feature>
<feature type="transmembrane region" description="Helical" evidence="9">
    <location>
        <begin position="42"/>
        <end position="67"/>
    </location>
</feature>
<feature type="region of interest" description="Disordered" evidence="8">
    <location>
        <begin position="611"/>
        <end position="664"/>
    </location>
</feature>
<dbReference type="RefSeq" id="XP_040737197.1">
    <property type="nucleotide sequence ID" value="XM_040881528.1"/>
</dbReference>
<dbReference type="AlphaFoldDB" id="A0A364LA85"/>
<accession>A0A364LA85</accession>
<keyword evidence="6" id="KW-1015">Disulfide bond</keyword>
<dbReference type="PROSITE" id="PS51914">
    <property type="entry name" value="MRH"/>
    <property type="match status" value="1"/>
</dbReference>
<feature type="compositionally biased region" description="Basic and acidic residues" evidence="8">
    <location>
        <begin position="291"/>
        <end position="312"/>
    </location>
</feature>
<dbReference type="InterPro" id="IPR045149">
    <property type="entry name" value="OS-9-like"/>
</dbReference>
<keyword evidence="9" id="KW-0812">Transmembrane</keyword>
<evidence type="ECO:0000256" key="6">
    <source>
        <dbReference type="ARBA" id="ARBA00023157"/>
    </source>
</evidence>
<feature type="compositionally biased region" description="Low complexity" evidence="8">
    <location>
        <begin position="387"/>
        <end position="401"/>
    </location>
</feature>
<feature type="region of interest" description="Disordered" evidence="8">
    <location>
        <begin position="281"/>
        <end position="312"/>
    </location>
</feature>
<evidence type="ECO:0000313" key="11">
    <source>
        <dbReference type="EMBL" id="RAO72683.1"/>
    </source>
</evidence>
<feature type="compositionally biased region" description="Polar residues" evidence="8">
    <location>
        <begin position="209"/>
        <end position="223"/>
    </location>
</feature>
<dbReference type="SUPFAM" id="SSF50911">
    <property type="entry name" value="Mannose 6-phosphate receptor domain"/>
    <property type="match status" value="1"/>
</dbReference>
<evidence type="ECO:0000256" key="2">
    <source>
        <dbReference type="ARBA" id="ARBA00009918"/>
    </source>
</evidence>
<evidence type="ECO:0000256" key="5">
    <source>
        <dbReference type="ARBA" id="ARBA00022824"/>
    </source>
</evidence>
<dbReference type="Gene3D" id="2.70.130.10">
    <property type="entry name" value="Mannose-6-phosphate receptor binding domain"/>
    <property type="match status" value="1"/>
</dbReference>
<feature type="region of interest" description="Disordered" evidence="8">
    <location>
        <begin position="379"/>
        <end position="401"/>
    </location>
</feature>
<dbReference type="InterPro" id="IPR044865">
    <property type="entry name" value="MRH_dom"/>
</dbReference>
<proteinExistence type="inferred from homology"/>
<evidence type="ECO:0000313" key="12">
    <source>
        <dbReference type="Proteomes" id="UP000249363"/>
    </source>
</evidence>
<dbReference type="GO" id="GO:0030970">
    <property type="term" value="P:retrograde protein transport, ER to cytosol"/>
    <property type="evidence" value="ECO:0007669"/>
    <property type="project" value="TreeGrafter"/>
</dbReference>
<dbReference type="InterPro" id="IPR012913">
    <property type="entry name" value="OS9-like_dom"/>
</dbReference>
<evidence type="ECO:0000256" key="9">
    <source>
        <dbReference type="SAM" id="Phobius"/>
    </source>
</evidence>
<feature type="compositionally biased region" description="Basic and acidic residues" evidence="8">
    <location>
        <begin position="623"/>
        <end position="664"/>
    </location>
</feature>
<comment type="similarity">
    <text evidence="2 7">Belongs to the OS-9 family.</text>
</comment>
<reference evidence="11 12" key="1">
    <citation type="journal article" date="2017" name="Biotechnol. Biofuels">
        <title>Differential beta-glucosidase expression as a function of carbon source availability in Talaromyces amestolkiae: a genomic and proteomic approach.</title>
        <authorList>
            <person name="de Eugenio L.I."/>
            <person name="Mendez-Liter J.A."/>
            <person name="Nieto-Dominguez M."/>
            <person name="Alonso L."/>
            <person name="Gil-Munoz J."/>
            <person name="Barriuso J."/>
            <person name="Prieto A."/>
            <person name="Martinez M.J."/>
        </authorList>
    </citation>
    <scope>NUCLEOTIDE SEQUENCE [LARGE SCALE GENOMIC DNA]</scope>
    <source>
        <strain evidence="11 12">CIB</strain>
    </source>
</reference>
<keyword evidence="3" id="KW-0732">Signal</keyword>
<dbReference type="Pfam" id="PF07915">
    <property type="entry name" value="PRKCSH"/>
    <property type="match status" value="1"/>
</dbReference>
<evidence type="ECO:0000256" key="1">
    <source>
        <dbReference type="ARBA" id="ARBA00004367"/>
    </source>
</evidence>
<comment type="subcellular location">
    <subcellularLocation>
        <location evidence="1 7">Endoplasmic reticulum membrane</location>
        <topology evidence="1 7">Peripheral membrane protein</topology>
        <orientation evidence="1 7">Lumenal side</orientation>
    </subcellularLocation>
</comment>